<reference evidence="4 5" key="1">
    <citation type="submission" date="2022-09" db="EMBL/GenBank/DDBJ databases">
        <title>Enrichment on poylsaccharides allowed isolation of novel metabolic and taxonomic groups of Haloarchaea.</title>
        <authorList>
            <person name="Sorokin D.Y."/>
            <person name="Elcheninov A.G."/>
            <person name="Khizhniak T.V."/>
            <person name="Kolganova T.V."/>
            <person name="Kublanov I.V."/>
        </authorList>
    </citation>
    <scope>NUCLEOTIDE SEQUENCE [LARGE SCALE GENOMIC DNA]</scope>
    <source>
        <strain evidence="4 5">AArc-curdl1</strain>
    </source>
</reference>
<evidence type="ECO:0000259" key="3">
    <source>
        <dbReference type="Pfam" id="PF26436"/>
    </source>
</evidence>
<proteinExistence type="predicted"/>
<keyword evidence="2" id="KW-0472">Membrane</keyword>
<dbReference type="AlphaFoldDB" id="A0AAP2Z8K9"/>
<keyword evidence="5" id="KW-1185">Reference proteome</keyword>
<feature type="domain" description="DUF8119" evidence="3">
    <location>
        <begin position="24"/>
        <end position="90"/>
    </location>
</feature>
<evidence type="ECO:0000313" key="5">
    <source>
        <dbReference type="Proteomes" id="UP001321047"/>
    </source>
</evidence>
<sequence length="93" mass="10079">MTRSRHSESKNASGTTTRSDPDSDTNRLRALVTTAGRLLGDALVLGLWTLFVTLLVLAGGWPGWLYYSLLLGGVVVYVSITVPWTGAREKLSN</sequence>
<dbReference type="InterPro" id="IPR058432">
    <property type="entry name" value="DUF8119"/>
</dbReference>
<organism evidence="4 5">
    <name type="scientific">Natronosalvus hydrolyticus</name>
    <dbReference type="NCBI Taxonomy" id="2979988"/>
    <lineage>
        <taxon>Archaea</taxon>
        <taxon>Methanobacteriati</taxon>
        <taxon>Methanobacteriota</taxon>
        <taxon>Stenosarchaea group</taxon>
        <taxon>Halobacteria</taxon>
        <taxon>Halobacteriales</taxon>
        <taxon>Natrialbaceae</taxon>
        <taxon>Natronosalvus</taxon>
    </lineage>
</organism>
<feature type="transmembrane region" description="Helical" evidence="2">
    <location>
        <begin position="38"/>
        <end position="58"/>
    </location>
</feature>
<evidence type="ECO:0000256" key="2">
    <source>
        <dbReference type="SAM" id="Phobius"/>
    </source>
</evidence>
<dbReference type="Pfam" id="PF26436">
    <property type="entry name" value="DUF8119"/>
    <property type="match status" value="1"/>
</dbReference>
<accession>A0AAP2Z8K9</accession>
<dbReference type="Proteomes" id="UP001321047">
    <property type="component" value="Unassembled WGS sequence"/>
</dbReference>
<name>A0AAP2Z8K9_9EURY</name>
<feature type="region of interest" description="Disordered" evidence="1">
    <location>
        <begin position="1"/>
        <end position="25"/>
    </location>
</feature>
<evidence type="ECO:0000313" key="4">
    <source>
        <dbReference type="EMBL" id="MCU4752258.1"/>
    </source>
</evidence>
<dbReference type="RefSeq" id="WP_342808599.1">
    <property type="nucleotide sequence ID" value="NZ_JAOPJZ010000006.1"/>
</dbReference>
<dbReference type="EMBL" id="JAOPJZ010000006">
    <property type="protein sequence ID" value="MCU4752258.1"/>
    <property type="molecule type" value="Genomic_DNA"/>
</dbReference>
<keyword evidence="2" id="KW-0812">Transmembrane</keyword>
<evidence type="ECO:0000256" key="1">
    <source>
        <dbReference type="SAM" id="MobiDB-lite"/>
    </source>
</evidence>
<protein>
    <recommendedName>
        <fullName evidence="3">DUF8119 domain-containing protein</fullName>
    </recommendedName>
</protein>
<feature type="transmembrane region" description="Helical" evidence="2">
    <location>
        <begin position="64"/>
        <end position="87"/>
    </location>
</feature>
<comment type="caution">
    <text evidence="4">The sequence shown here is derived from an EMBL/GenBank/DDBJ whole genome shotgun (WGS) entry which is preliminary data.</text>
</comment>
<gene>
    <name evidence="4" type="ORF">OB919_09705</name>
</gene>
<keyword evidence="2" id="KW-1133">Transmembrane helix</keyword>